<dbReference type="PANTHER" id="PTHR15346">
    <property type="entry name" value="DYNACTIN SUBUNIT"/>
    <property type="match status" value="1"/>
</dbReference>
<dbReference type="GO" id="GO:0005737">
    <property type="term" value="C:cytoplasm"/>
    <property type="evidence" value="ECO:0007669"/>
    <property type="project" value="UniProtKB-SubCell"/>
</dbReference>
<reference evidence="7" key="5">
    <citation type="submission" date="2025-09" db="UniProtKB">
        <authorList>
            <consortium name="Ensembl"/>
        </authorList>
    </citation>
    <scope>IDENTIFICATION</scope>
</reference>
<dbReference type="Pfam" id="PF04912">
    <property type="entry name" value="Dynamitin"/>
    <property type="match status" value="1"/>
</dbReference>
<keyword evidence="8" id="KW-1185">Reference proteome</keyword>
<keyword evidence="5" id="KW-0175">Coiled coil</keyword>
<accession>A0A4W3KGY1</accession>
<evidence type="ECO:0000256" key="3">
    <source>
        <dbReference type="ARBA" id="ARBA00022490"/>
    </source>
</evidence>
<feature type="coiled-coil region" evidence="5">
    <location>
        <begin position="90"/>
        <end position="124"/>
    </location>
</feature>
<evidence type="ECO:0000313" key="8">
    <source>
        <dbReference type="Proteomes" id="UP000314986"/>
    </source>
</evidence>
<proteinExistence type="inferred from homology"/>
<dbReference type="GO" id="GO:0007017">
    <property type="term" value="P:microtubule-based process"/>
    <property type="evidence" value="ECO:0007669"/>
    <property type="project" value="InterPro"/>
</dbReference>
<comment type="similarity">
    <text evidence="2">Belongs to the dynactin subunit 2 family.</text>
</comment>
<dbReference type="GO" id="GO:0030286">
    <property type="term" value="C:dynein complex"/>
    <property type="evidence" value="ECO:0007669"/>
    <property type="project" value="UniProtKB-KW"/>
</dbReference>
<dbReference type="AlphaFoldDB" id="A0A4W3KGY1"/>
<dbReference type="Proteomes" id="UP000314986">
    <property type="component" value="Unassembled WGS sequence"/>
</dbReference>
<organism evidence="7 8">
    <name type="scientific">Callorhinchus milii</name>
    <name type="common">Ghost shark</name>
    <dbReference type="NCBI Taxonomy" id="7868"/>
    <lineage>
        <taxon>Eukaryota</taxon>
        <taxon>Metazoa</taxon>
        <taxon>Chordata</taxon>
        <taxon>Craniata</taxon>
        <taxon>Vertebrata</taxon>
        <taxon>Chondrichthyes</taxon>
        <taxon>Holocephali</taxon>
        <taxon>Chimaeriformes</taxon>
        <taxon>Callorhinchidae</taxon>
        <taxon>Callorhinchus</taxon>
    </lineage>
</organism>
<keyword evidence="3" id="KW-0963">Cytoplasm</keyword>
<keyword evidence="4" id="KW-0243">Dynein</keyword>
<feature type="region of interest" description="Disordered" evidence="6">
    <location>
        <begin position="1"/>
        <end position="33"/>
    </location>
</feature>
<evidence type="ECO:0000313" key="7">
    <source>
        <dbReference type="Ensembl" id="ENSCMIP00000046375.1"/>
    </source>
</evidence>
<sequence length="386" mass="42950">SRKPHPAFNEPDVYETSDMPEDDQAQFEAEELNSESVERIVVNPNASYDKFKDKRVSTKDIDFSDRISKSRRTGYETGDYEMLGEGSGVKESPQQKYQRLLHEMQELSEEVEQIKSTVKDSSAEEKLTPVALANQVSTLKQHLITLQLEKVLGPDAAIDLTDPEGALAKRLLAQLDVTKSGKGRPTVDKSPGKGTDGNAITYELYYRPEQHKFTQAAKVAELEKRLSELEVAVGTSSDKQVEGTIEILQAKVSTLDSATLDQVEARLQSVLGKLNEIAKHKTASEDAETQSKVSPQLYELVQKWDAMATTLPQVVQRLVAVKELHEQAMQFGQLLTHLDSTQQMITGTLKENTSLLSQVQNTMKENLSVIEGNFVGIEARMKTITK</sequence>
<reference evidence="7" key="4">
    <citation type="submission" date="2025-08" db="UniProtKB">
        <authorList>
            <consortium name="Ensembl"/>
        </authorList>
    </citation>
    <scope>IDENTIFICATION</scope>
</reference>
<dbReference type="GeneTree" id="ENSGT00390000003427"/>
<evidence type="ECO:0000256" key="2">
    <source>
        <dbReference type="ARBA" id="ARBA00006176"/>
    </source>
</evidence>
<evidence type="ECO:0000256" key="5">
    <source>
        <dbReference type="SAM" id="Coils"/>
    </source>
</evidence>
<dbReference type="Ensembl" id="ENSCMIT00000047035.1">
    <property type="protein sequence ID" value="ENSCMIP00000046375.1"/>
    <property type="gene ID" value="ENSCMIG00000019008.1"/>
</dbReference>
<evidence type="ECO:0000256" key="4">
    <source>
        <dbReference type="ARBA" id="ARBA00023017"/>
    </source>
</evidence>
<name>A0A4W3KGY1_CALMI</name>
<evidence type="ECO:0000256" key="6">
    <source>
        <dbReference type="SAM" id="MobiDB-lite"/>
    </source>
</evidence>
<gene>
    <name evidence="7" type="primary">dctn2</name>
</gene>
<feature type="compositionally biased region" description="Acidic residues" evidence="6">
    <location>
        <begin position="12"/>
        <end position="33"/>
    </location>
</feature>
<reference evidence="8" key="1">
    <citation type="journal article" date="2006" name="Science">
        <title>Ancient noncoding elements conserved in the human genome.</title>
        <authorList>
            <person name="Venkatesh B."/>
            <person name="Kirkness E.F."/>
            <person name="Loh Y.H."/>
            <person name="Halpern A.L."/>
            <person name="Lee A.P."/>
            <person name="Johnson J."/>
            <person name="Dandona N."/>
            <person name="Viswanathan L.D."/>
            <person name="Tay A."/>
            <person name="Venter J.C."/>
            <person name="Strausberg R.L."/>
            <person name="Brenner S."/>
        </authorList>
    </citation>
    <scope>NUCLEOTIDE SEQUENCE [LARGE SCALE GENOMIC DNA]</scope>
</reference>
<evidence type="ECO:0000256" key="1">
    <source>
        <dbReference type="ARBA" id="ARBA00004496"/>
    </source>
</evidence>
<dbReference type="GO" id="GO:0005869">
    <property type="term" value="C:dynactin complex"/>
    <property type="evidence" value="ECO:0007669"/>
    <property type="project" value="InterPro"/>
</dbReference>
<protein>
    <submittedName>
        <fullName evidence="7">Dynactin 2 (p50)</fullName>
    </submittedName>
</protein>
<comment type="subcellular location">
    <subcellularLocation>
        <location evidence="1">Cytoplasm</location>
    </subcellularLocation>
</comment>
<reference evidence="8" key="3">
    <citation type="journal article" date="2014" name="Nature">
        <title>Elephant shark genome provides unique insights into gnathostome evolution.</title>
        <authorList>
            <consortium name="International Elephant Shark Genome Sequencing Consortium"/>
            <person name="Venkatesh B."/>
            <person name="Lee A.P."/>
            <person name="Ravi V."/>
            <person name="Maurya A.K."/>
            <person name="Lian M.M."/>
            <person name="Swann J.B."/>
            <person name="Ohta Y."/>
            <person name="Flajnik M.F."/>
            <person name="Sutoh Y."/>
            <person name="Kasahara M."/>
            <person name="Hoon S."/>
            <person name="Gangu V."/>
            <person name="Roy S.W."/>
            <person name="Irimia M."/>
            <person name="Korzh V."/>
            <person name="Kondrychyn I."/>
            <person name="Lim Z.W."/>
            <person name="Tay B.H."/>
            <person name="Tohari S."/>
            <person name="Kong K.W."/>
            <person name="Ho S."/>
            <person name="Lorente-Galdos B."/>
            <person name="Quilez J."/>
            <person name="Marques-Bonet T."/>
            <person name="Raney B.J."/>
            <person name="Ingham P.W."/>
            <person name="Tay A."/>
            <person name="Hillier L.W."/>
            <person name="Minx P."/>
            <person name="Boehm T."/>
            <person name="Wilson R.K."/>
            <person name="Brenner S."/>
            <person name="Warren W.C."/>
        </authorList>
    </citation>
    <scope>NUCLEOTIDE SEQUENCE [LARGE SCALE GENOMIC DNA]</scope>
</reference>
<dbReference type="InterPro" id="IPR028133">
    <property type="entry name" value="Dynamitin"/>
</dbReference>
<reference evidence="8" key="2">
    <citation type="journal article" date="2007" name="PLoS Biol.">
        <title>Survey sequencing and comparative analysis of the elephant shark (Callorhinchus milii) genome.</title>
        <authorList>
            <person name="Venkatesh B."/>
            <person name="Kirkness E.F."/>
            <person name="Loh Y.H."/>
            <person name="Halpern A.L."/>
            <person name="Lee A.P."/>
            <person name="Johnson J."/>
            <person name="Dandona N."/>
            <person name="Viswanathan L.D."/>
            <person name="Tay A."/>
            <person name="Venter J.C."/>
            <person name="Strausberg R.L."/>
            <person name="Brenner S."/>
        </authorList>
    </citation>
    <scope>NUCLEOTIDE SEQUENCE [LARGE SCALE GENOMIC DNA]</scope>
</reference>